<dbReference type="GO" id="GO:0003700">
    <property type="term" value="F:DNA-binding transcription factor activity"/>
    <property type="evidence" value="ECO:0007669"/>
    <property type="project" value="InterPro"/>
</dbReference>
<dbReference type="GO" id="GO:0043565">
    <property type="term" value="F:sequence-specific DNA binding"/>
    <property type="evidence" value="ECO:0007669"/>
    <property type="project" value="InterPro"/>
</dbReference>
<dbReference type="PANTHER" id="PTHR43280">
    <property type="entry name" value="ARAC-FAMILY TRANSCRIPTIONAL REGULATOR"/>
    <property type="match status" value="1"/>
</dbReference>
<dbReference type="PROSITE" id="PS00041">
    <property type="entry name" value="HTH_ARAC_FAMILY_1"/>
    <property type="match status" value="1"/>
</dbReference>
<keyword evidence="1" id="KW-0805">Transcription regulation</keyword>
<name>A0A7I8DNF9_9FIRM</name>
<keyword evidence="6" id="KW-1185">Reference proteome</keyword>
<dbReference type="EMBL" id="AP023368">
    <property type="protein sequence ID" value="BCJ98585.1"/>
    <property type="molecule type" value="Genomic_DNA"/>
</dbReference>
<dbReference type="Pfam" id="PF12833">
    <property type="entry name" value="HTH_18"/>
    <property type="match status" value="1"/>
</dbReference>
<keyword evidence="3" id="KW-0804">Transcription</keyword>
<dbReference type="InterPro" id="IPR009057">
    <property type="entry name" value="Homeodomain-like_sf"/>
</dbReference>
<dbReference type="PROSITE" id="PS01124">
    <property type="entry name" value="HTH_ARAC_FAMILY_2"/>
    <property type="match status" value="1"/>
</dbReference>
<evidence type="ECO:0000259" key="4">
    <source>
        <dbReference type="PROSITE" id="PS01124"/>
    </source>
</evidence>
<dbReference type="InterPro" id="IPR003313">
    <property type="entry name" value="AraC-bd"/>
</dbReference>
<dbReference type="RefSeq" id="WP_185258904.1">
    <property type="nucleotide sequence ID" value="NZ_AP023368.1"/>
</dbReference>
<evidence type="ECO:0000313" key="5">
    <source>
        <dbReference type="EMBL" id="BCJ98585.1"/>
    </source>
</evidence>
<sequence>MKQKNLNIKRDINNKKPDILISDYYLENREFNMWDCYSEHESSFNEQLHFHNFFELSIIYEGASRFLVNGEVFTMGIRSMQLIRPSDYHRQLTESGEHIRYYNLMFSAAFLSEPLLQELEKVQQPLCATVGTAEWDDMLRLLKKIHKEFKQSSEDILSQIYIRANVENLCIYLLRNQKAENTINLQIPQEPIRKAVSFIQKNYRNPIHLIDAANAAGLSPTYFSMIFHNTMGIKFSDYLAAYRLQVAQRYLHSSDLPVKQIAAVCGFSSYPYFVTLFKEHFGYTPGSCRSDIQKQ</sequence>
<dbReference type="Gene3D" id="1.10.10.60">
    <property type="entry name" value="Homeodomain-like"/>
    <property type="match status" value="2"/>
</dbReference>
<evidence type="ECO:0000256" key="1">
    <source>
        <dbReference type="ARBA" id="ARBA00023015"/>
    </source>
</evidence>
<accession>A0A7I8DNF9</accession>
<proteinExistence type="predicted"/>
<dbReference type="KEGG" id="acht:bsdcttw_16260"/>
<dbReference type="InterPro" id="IPR018062">
    <property type="entry name" value="HTH_AraC-typ_CS"/>
</dbReference>
<dbReference type="InterPro" id="IPR020449">
    <property type="entry name" value="Tscrpt_reg_AraC-type_HTH"/>
</dbReference>
<gene>
    <name evidence="5" type="ORF">bsdcttw_16260</name>
</gene>
<keyword evidence="2" id="KW-0238">DNA-binding</keyword>
<dbReference type="Pfam" id="PF02311">
    <property type="entry name" value="AraC_binding"/>
    <property type="match status" value="1"/>
</dbReference>
<feature type="domain" description="HTH araC/xylS-type" evidence="4">
    <location>
        <begin position="193"/>
        <end position="291"/>
    </location>
</feature>
<organism evidence="5 6">
    <name type="scientific">Anaerocolumna chitinilytica</name>
    <dbReference type="NCBI Taxonomy" id="1727145"/>
    <lineage>
        <taxon>Bacteria</taxon>
        <taxon>Bacillati</taxon>
        <taxon>Bacillota</taxon>
        <taxon>Clostridia</taxon>
        <taxon>Lachnospirales</taxon>
        <taxon>Lachnospiraceae</taxon>
        <taxon>Anaerocolumna</taxon>
    </lineage>
</organism>
<reference evidence="5 6" key="2">
    <citation type="submission" date="2020-08" db="EMBL/GenBank/DDBJ databases">
        <authorList>
            <person name="Ueki A."/>
            <person name="Tonouchi A."/>
        </authorList>
    </citation>
    <scope>NUCLEOTIDE SEQUENCE [LARGE SCALE GENOMIC DNA]</scope>
    <source>
        <strain evidence="5 6">CTTW</strain>
    </source>
</reference>
<evidence type="ECO:0000313" key="6">
    <source>
        <dbReference type="Proteomes" id="UP000515703"/>
    </source>
</evidence>
<dbReference type="SUPFAM" id="SSF51215">
    <property type="entry name" value="Regulatory protein AraC"/>
    <property type="match status" value="1"/>
</dbReference>
<protein>
    <submittedName>
        <fullName evidence="5">AraC family transcriptional regulator</fullName>
    </submittedName>
</protein>
<dbReference type="InterPro" id="IPR018060">
    <property type="entry name" value="HTH_AraC"/>
</dbReference>
<dbReference type="PRINTS" id="PR00032">
    <property type="entry name" value="HTHARAC"/>
</dbReference>
<evidence type="ECO:0000256" key="2">
    <source>
        <dbReference type="ARBA" id="ARBA00023125"/>
    </source>
</evidence>
<dbReference type="SUPFAM" id="SSF46689">
    <property type="entry name" value="Homeodomain-like"/>
    <property type="match status" value="2"/>
</dbReference>
<evidence type="ECO:0000256" key="3">
    <source>
        <dbReference type="ARBA" id="ARBA00023163"/>
    </source>
</evidence>
<dbReference type="Proteomes" id="UP000515703">
    <property type="component" value="Chromosome"/>
</dbReference>
<dbReference type="SMART" id="SM00342">
    <property type="entry name" value="HTH_ARAC"/>
    <property type="match status" value="1"/>
</dbReference>
<reference evidence="5 6" key="1">
    <citation type="submission" date="2020-08" db="EMBL/GenBank/DDBJ databases">
        <title>Draft genome sequencing of an Anaerocolumna strain isolated from anoxic soil subjected to BSD treatment.</title>
        <authorList>
            <person name="Uek A."/>
            <person name="Tonouchi A."/>
        </authorList>
    </citation>
    <scope>NUCLEOTIDE SEQUENCE [LARGE SCALE GENOMIC DNA]</scope>
    <source>
        <strain evidence="5 6">CTTW</strain>
    </source>
</reference>
<dbReference type="AlphaFoldDB" id="A0A7I8DNF9"/>
<dbReference type="PANTHER" id="PTHR43280:SF2">
    <property type="entry name" value="HTH-TYPE TRANSCRIPTIONAL REGULATOR EXSA"/>
    <property type="match status" value="1"/>
</dbReference>
<dbReference type="InterPro" id="IPR037923">
    <property type="entry name" value="HTH-like"/>
</dbReference>